<organism evidence="1 2">
    <name type="scientific">Dethiosulfatibacter aminovorans DSM 17477</name>
    <dbReference type="NCBI Taxonomy" id="1121476"/>
    <lineage>
        <taxon>Bacteria</taxon>
        <taxon>Bacillati</taxon>
        <taxon>Bacillota</taxon>
        <taxon>Tissierellia</taxon>
        <taxon>Dethiosulfatibacter</taxon>
    </lineage>
</organism>
<sequence>MNNGFDQYAVVSSFNNIEVRDMEGGIAALIIGDSSAGIDSKTAEWIAETIEKIETDIDGLVIVGCDNAAIKVDAAAEDVDSIQKFIRKIKLYNKPVVSIVSGPITGAGYDIVKNSHGVVAGADITKTGYDFKNGVLPLGGGLTSHIMDTYGMGDGIRGMDIIPFLKVLVDRIILPSKAESTEDFIGLGLLPKDTVVLGSDVDMVAVAKNKAPTMAVEGFKPYVERTVTAVGTMGQAALGIVLLNRHEGLFMPDDIYEKALGVVKVISGGDVPKGTEVPEEQLLKLESEYFKNTIIGNEVSA</sequence>
<dbReference type="Proteomes" id="UP000184052">
    <property type="component" value="Unassembled WGS sequence"/>
</dbReference>
<dbReference type="EMBL" id="FQZL01000005">
    <property type="protein sequence ID" value="SHI53901.1"/>
    <property type="molecule type" value="Genomic_DNA"/>
</dbReference>
<dbReference type="SUPFAM" id="SSF52096">
    <property type="entry name" value="ClpP/crotonase"/>
    <property type="match status" value="1"/>
</dbReference>
<reference evidence="1 2" key="1">
    <citation type="submission" date="2016-11" db="EMBL/GenBank/DDBJ databases">
        <authorList>
            <person name="Jaros S."/>
            <person name="Januszkiewicz K."/>
            <person name="Wedrychowicz H."/>
        </authorList>
    </citation>
    <scope>NUCLEOTIDE SEQUENCE [LARGE SCALE GENOMIC DNA]</scope>
    <source>
        <strain evidence="1 2">DSM 17477</strain>
    </source>
</reference>
<evidence type="ECO:0000313" key="1">
    <source>
        <dbReference type="EMBL" id="SHI53901.1"/>
    </source>
</evidence>
<dbReference type="AlphaFoldDB" id="A0A1M6BZ80"/>
<evidence type="ECO:0000313" key="2">
    <source>
        <dbReference type="Proteomes" id="UP000184052"/>
    </source>
</evidence>
<gene>
    <name evidence="1" type="ORF">SAMN02745751_00521</name>
</gene>
<dbReference type="STRING" id="1121476.SAMN02745751_00521"/>
<keyword evidence="2" id="KW-1185">Reference proteome</keyword>
<name>A0A1M6BZ80_9FIRM</name>
<accession>A0A1M6BZ80</accession>
<dbReference type="RefSeq" id="WP_073046679.1">
    <property type="nucleotide sequence ID" value="NZ_FQZL01000005.1"/>
</dbReference>
<dbReference type="Gene3D" id="3.90.226.10">
    <property type="entry name" value="2-enoyl-CoA Hydratase, Chain A, domain 1"/>
    <property type="match status" value="1"/>
</dbReference>
<protein>
    <submittedName>
        <fullName evidence="1">3-hydroxyacyl-CoA dehydrogenase</fullName>
    </submittedName>
</protein>
<proteinExistence type="predicted"/>
<dbReference type="InterPro" id="IPR029045">
    <property type="entry name" value="ClpP/crotonase-like_dom_sf"/>
</dbReference>